<dbReference type="OrthoDB" id="28335at2759"/>
<organism evidence="9">
    <name type="scientific">Lepeophtheirus salmonis</name>
    <name type="common">Salmon louse</name>
    <name type="synonym">Caligus salmonis</name>
    <dbReference type="NCBI Taxonomy" id="72036"/>
    <lineage>
        <taxon>Eukaryota</taxon>
        <taxon>Metazoa</taxon>
        <taxon>Ecdysozoa</taxon>
        <taxon>Arthropoda</taxon>
        <taxon>Crustacea</taxon>
        <taxon>Multicrustacea</taxon>
        <taxon>Hexanauplia</taxon>
        <taxon>Copepoda</taxon>
        <taxon>Siphonostomatoida</taxon>
        <taxon>Caligidae</taxon>
        <taxon>Lepeophtheirus</taxon>
    </lineage>
</organism>
<proteinExistence type="inferred from homology"/>
<dbReference type="CDD" id="cd08048">
    <property type="entry name" value="HFD_TAF11"/>
    <property type="match status" value="1"/>
</dbReference>
<dbReference type="GO" id="GO:0051123">
    <property type="term" value="P:RNA polymerase II preinitiation complex assembly"/>
    <property type="evidence" value="ECO:0007669"/>
    <property type="project" value="InterPro"/>
</dbReference>
<comment type="similarity">
    <text evidence="2">Belongs to the TAF11 family.</text>
</comment>
<evidence type="ECO:0000256" key="4">
    <source>
        <dbReference type="ARBA" id="ARBA00023163"/>
    </source>
</evidence>
<comment type="subcellular location">
    <subcellularLocation>
        <location evidence="1">Nucleus</location>
    </subcellularLocation>
</comment>
<keyword evidence="5" id="KW-0539">Nucleus</keyword>
<evidence type="ECO:0000313" key="9">
    <source>
        <dbReference type="EMBL" id="CDW38861.1"/>
    </source>
</evidence>
<keyword evidence="4" id="KW-0804">Transcription</keyword>
<evidence type="ECO:0000256" key="7">
    <source>
        <dbReference type="SAM" id="MobiDB-lite"/>
    </source>
</evidence>
<feature type="compositionally biased region" description="Polar residues" evidence="7">
    <location>
        <begin position="48"/>
        <end position="62"/>
    </location>
</feature>
<feature type="region of interest" description="Disordered" evidence="7">
    <location>
        <begin position="1"/>
        <end position="70"/>
    </location>
</feature>
<evidence type="ECO:0000259" key="8">
    <source>
        <dbReference type="Pfam" id="PF04719"/>
    </source>
</evidence>
<feature type="compositionally biased region" description="Basic and acidic residues" evidence="7">
    <location>
        <begin position="10"/>
        <end position="25"/>
    </location>
</feature>
<dbReference type="FunFam" id="1.10.20.10:FF:000061">
    <property type="entry name" value="TFIID subunit"/>
    <property type="match status" value="1"/>
</dbReference>
<dbReference type="PANTHER" id="PTHR13218">
    <property type="entry name" value="TRANSCRIPTION INITIATION FACTOR TFIID SUBUNIT 11-RELATED"/>
    <property type="match status" value="1"/>
</dbReference>
<feature type="domain" description="TAFII28-like protein" evidence="8">
    <location>
        <begin position="79"/>
        <end position="167"/>
    </location>
</feature>
<dbReference type="GO" id="GO:0005669">
    <property type="term" value="C:transcription factor TFIID complex"/>
    <property type="evidence" value="ECO:0007669"/>
    <property type="project" value="InterPro"/>
</dbReference>
<dbReference type="GO" id="GO:0016251">
    <property type="term" value="F:RNA polymerase II general transcription initiation factor activity"/>
    <property type="evidence" value="ECO:0007669"/>
    <property type="project" value="TreeGrafter"/>
</dbReference>
<dbReference type="InterPro" id="IPR009072">
    <property type="entry name" value="Histone-fold"/>
</dbReference>
<keyword evidence="3" id="KW-0805">Transcription regulation</keyword>
<dbReference type="Gene3D" id="1.10.20.10">
    <property type="entry name" value="Histone, subunit A"/>
    <property type="match status" value="1"/>
</dbReference>
<dbReference type="AlphaFoldDB" id="A0A0K2UMC4"/>
<evidence type="ECO:0000256" key="2">
    <source>
        <dbReference type="ARBA" id="ARBA00009788"/>
    </source>
</evidence>
<dbReference type="InterPro" id="IPR006809">
    <property type="entry name" value="TAFII28_dom"/>
</dbReference>
<evidence type="ECO:0000256" key="3">
    <source>
        <dbReference type="ARBA" id="ARBA00023015"/>
    </source>
</evidence>
<evidence type="ECO:0000256" key="1">
    <source>
        <dbReference type="ARBA" id="ARBA00004123"/>
    </source>
</evidence>
<dbReference type="GO" id="GO:0046982">
    <property type="term" value="F:protein heterodimerization activity"/>
    <property type="evidence" value="ECO:0007669"/>
    <property type="project" value="InterPro"/>
</dbReference>
<dbReference type="Pfam" id="PF04719">
    <property type="entry name" value="TAFII28"/>
    <property type="match status" value="1"/>
</dbReference>
<sequence length="184" mass="20652">MSDSPLDNTDTDRDESPPTKKIKEEVVEEENEEEEDEEEEGLIPSPPTQSEKQLAEPSNSVPAKTKEQLEEEEREKMLVLVSNFTEDQLDRYEMFRRAAFPKATVKRVMQNITGCSVGQNVVIAMAGISKVFVGEIIEEALDALERSCGETDPGLLKPKDLREAVRRVGIRGGMPKSRKNCPFI</sequence>
<dbReference type="SUPFAM" id="SSF47113">
    <property type="entry name" value="Histone-fold"/>
    <property type="match status" value="1"/>
</dbReference>
<dbReference type="EMBL" id="HACA01021500">
    <property type="protein sequence ID" value="CDW38861.1"/>
    <property type="molecule type" value="Transcribed_RNA"/>
</dbReference>
<feature type="compositionally biased region" description="Acidic residues" evidence="7">
    <location>
        <begin position="26"/>
        <end position="41"/>
    </location>
</feature>
<evidence type="ECO:0000256" key="6">
    <source>
        <dbReference type="ARBA" id="ARBA00072882"/>
    </source>
</evidence>
<name>A0A0K2UMC4_LEPSM</name>
<dbReference type="PANTHER" id="PTHR13218:SF8">
    <property type="entry name" value="TRANSCRIPTION INITIATION FACTOR TFIID SUBUNIT 11"/>
    <property type="match status" value="1"/>
</dbReference>
<accession>A0A0K2UMC4</accession>
<dbReference type="InterPro" id="IPR045127">
    <property type="entry name" value="TAF11-like"/>
</dbReference>
<evidence type="ECO:0000256" key="5">
    <source>
        <dbReference type="ARBA" id="ARBA00023242"/>
    </source>
</evidence>
<reference evidence="9" key="1">
    <citation type="submission" date="2014-05" db="EMBL/GenBank/DDBJ databases">
        <authorList>
            <person name="Chronopoulou M."/>
        </authorList>
    </citation>
    <scope>NUCLEOTIDE SEQUENCE</scope>
    <source>
        <tissue evidence="9">Whole organism</tissue>
    </source>
</reference>
<protein>
    <recommendedName>
        <fullName evidence="6">Transcription initiation factor TFIID subunit 11</fullName>
    </recommendedName>
</protein>